<reference evidence="1 2" key="1">
    <citation type="submission" date="2023-08" db="EMBL/GenBank/DDBJ databases">
        <title>Black Yeasts Isolated from many extreme environments.</title>
        <authorList>
            <person name="Coleine C."/>
            <person name="Stajich J.E."/>
            <person name="Selbmann L."/>
        </authorList>
    </citation>
    <scope>NUCLEOTIDE SEQUENCE [LARGE SCALE GENOMIC DNA]</scope>
    <source>
        <strain evidence="1 2">CCFEE 536</strain>
    </source>
</reference>
<evidence type="ECO:0000313" key="1">
    <source>
        <dbReference type="EMBL" id="KAK5096928.1"/>
    </source>
</evidence>
<feature type="non-terminal residue" evidence="1">
    <location>
        <position position="166"/>
    </location>
</feature>
<protein>
    <recommendedName>
        <fullName evidence="3">Phosphoglycerate mutase</fullName>
    </recommendedName>
</protein>
<dbReference type="Proteomes" id="UP001357485">
    <property type="component" value="Unassembled WGS sequence"/>
</dbReference>
<dbReference type="InterPro" id="IPR052765">
    <property type="entry name" value="PGM-Related"/>
</dbReference>
<dbReference type="Gene3D" id="3.40.50.1240">
    <property type="entry name" value="Phosphoglycerate mutase-like"/>
    <property type="match status" value="1"/>
</dbReference>
<proteinExistence type="predicted"/>
<accession>A0ABR0KHZ5</accession>
<dbReference type="CDD" id="cd07067">
    <property type="entry name" value="HP_PGM_like"/>
    <property type="match status" value="1"/>
</dbReference>
<organism evidence="1 2">
    <name type="scientific">Cryomyces antarcticus</name>
    <dbReference type="NCBI Taxonomy" id="329879"/>
    <lineage>
        <taxon>Eukaryota</taxon>
        <taxon>Fungi</taxon>
        <taxon>Dikarya</taxon>
        <taxon>Ascomycota</taxon>
        <taxon>Pezizomycotina</taxon>
        <taxon>Dothideomycetes</taxon>
        <taxon>Dothideomycetes incertae sedis</taxon>
        <taxon>Cryomyces</taxon>
    </lineage>
</organism>
<dbReference type="InterPro" id="IPR029033">
    <property type="entry name" value="His_PPase_superfam"/>
</dbReference>
<comment type="caution">
    <text evidence="1">The sequence shown here is derived from an EMBL/GenBank/DDBJ whole genome shotgun (WGS) entry which is preliminary data.</text>
</comment>
<dbReference type="InterPro" id="IPR013078">
    <property type="entry name" value="His_Pase_superF_clade-1"/>
</dbReference>
<evidence type="ECO:0008006" key="3">
    <source>
        <dbReference type="Google" id="ProtNLM"/>
    </source>
</evidence>
<name>A0ABR0KHZ5_9PEZI</name>
<dbReference type="SMART" id="SM00855">
    <property type="entry name" value="PGAM"/>
    <property type="match status" value="1"/>
</dbReference>
<dbReference type="PANTHER" id="PTHR46192">
    <property type="entry name" value="BROAD-RANGE ACID PHOSPHATASE DET1"/>
    <property type="match status" value="1"/>
</dbReference>
<evidence type="ECO:0000313" key="2">
    <source>
        <dbReference type="Proteomes" id="UP001357485"/>
    </source>
</evidence>
<dbReference type="SUPFAM" id="SSF53254">
    <property type="entry name" value="Phosphoglycerate mutase-like"/>
    <property type="match status" value="1"/>
</dbReference>
<sequence length="166" mass="19571">MGKPRMIILIRHAQSEGNKNRDIHQMIPDHRVKLTPDGWQQAEEAGRRLRDLLNPDDTLQFFTSPYRRTRETTEGILRTLTSDQPSPTPFPRHTIKVWEEPRLREQDFGNFQPCSGEMERMWQERADYGHFFYRIPNGESAADAYDRVSGFNESLWRSFGEQDFPS</sequence>
<dbReference type="EMBL" id="JAVRRA010026160">
    <property type="protein sequence ID" value="KAK5096928.1"/>
    <property type="molecule type" value="Genomic_DNA"/>
</dbReference>
<dbReference type="Pfam" id="PF00300">
    <property type="entry name" value="His_Phos_1"/>
    <property type="match status" value="1"/>
</dbReference>
<keyword evidence="2" id="KW-1185">Reference proteome</keyword>
<gene>
    <name evidence="1" type="ORF">LTR16_007325</name>
</gene>